<comment type="caution">
    <text evidence="1">The sequence shown here is derived from an EMBL/GenBank/DDBJ whole genome shotgun (WGS) entry which is preliminary data.</text>
</comment>
<evidence type="ECO:0000313" key="2">
    <source>
        <dbReference type="Proteomes" id="UP000016842"/>
    </source>
</evidence>
<dbReference type="InterPro" id="IPR016130">
    <property type="entry name" value="Tyr_Pase_AS"/>
</dbReference>
<proteinExistence type="predicted"/>
<protein>
    <submittedName>
        <fullName evidence="1">Protein tyrosine phosphatase</fullName>
    </submittedName>
</protein>
<accession>U4VCJ4</accession>
<organism evidence="1 2">
    <name type="scientific">Brucella intermedia 229E</name>
    <dbReference type="NCBI Taxonomy" id="1337887"/>
    <lineage>
        <taxon>Bacteria</taxon>
        <taxon>Pseudomonadati</taxon>
        <taxon>Pseudomonadota</taxon>
        <taxon>Alphaproteobacteria</taxon>
        <taxon>Hyphomicrobiales</taxon>
        <taxon>Brucellaceae</taxon>
        <taxon>Brucella/Ochrobactrum group</taxon>
        <taxon>Brucella</taxon>
    </lineage>
</organism>
<gene>
    <name evidence="1" type="ORF">Q644_05245</name>
</gene>
<dbReference type="Gene3D" id="3.90.190.10">
    <property type="entry name" value="Protein tyrosine phosphatase superfamily"/>
    <property type="match status" value="1"/>
</dbReference>
<dbReference type="InterPro" id="IPR029021">
    <property type="entry name" value="Prot-tyrosine_phosphatase-like"/>
</dbReference>
<dbReference type="SUPFAM" id="SSF52799">
    <property type="entry name" value="(Phosphotyrosine protein) phosphatases II"/>
    <property type="match status" value="1"/>
</dbReference>
<evidence type="ECO:0000313" key="1">
    <source>
        <dbReference type="EMBL" id="ERM00421.1"/>
    </source>
</evidence>
<dbReference type="EMBL" id="ASXJ01000323">
    <property type="protein sequence ID" value="ERM00421.1"/>
    <property type="molecule type" value="Genomic_DNA"/>
</dbReference>
<dbReference type="Proteomes" id="UP000016842">
    <property type="component" value="Unassembled WGS sequence"/>
</dbReference>
<dbReference type="PROSITE" id="PS00383">
    <property type="entry name" value="TYR_PHOSPHATASE_1"/>
    <property type="match status" value="1"/>
</dbReference>
<sequence length="210" mass="23470">MEFKETGMSVQFAPPQLTVCGIEELAGQRARKVTHVLSLVDPDLPELDAFQTFEQHHRVTLRFHDIINAADNHTMPTPDHMSSILQFGSDFLAAQNGEAPRHLLVHCHMGVSRSTAAMVSLMAQGNPDENAENLFARLVAIRPQAWPNSQMIGFADEQLGRKGELTDALRRHYGRQIERNPQFTEWMTRLGRQAELQMAIPASPSTASSM</sequence>
<name>U4VCJ4_9HYPH</name>
<dbReference type="AlphaFoldDB" id="U4VCJ4"/>
<reference evidence="1 2" key="1">
    <citation type="journal article" date="2014" name="FEMS Microbiol. Lett.">
        <title>Genome sequencing analysis reveals virulence-related gene content of Ochrobactrum intermedium strain 229E, a urease-positive strain isolated from the human gastric niche.</title>
        <authorList>
            <person name="Kulkarni G.J."/>
            <person name="Shetty S."/>
            <person name="Dharne M.S."/>
            <person name="Shouche Y.S."/>
        </authorList>
    </citation>
    <scope>NUCLEOTIDE SEQUENCE [LARGE SCALE GENOMIC DNA]</scope>
    <source>
        <strain evidence="1 2">229E</strain>
    </source>
</reference>
<dbReference type="PATRIC" id="fig|1337887.3.peg.4425"/>